<evidence type="ECO:0000256" key="1">
    <source>
        <dbReference type="SAM" id="MobiDB-lite"/>
    </source>
</evidence>
<dbReference type="InterPro" id="IPR010730">
    <property type="entry name" value="HET"/>
</dbReference>
<dbReference type="PANTHER" id="PTHR24148">
    <property type="entry name" value="ANKYRIN REPEAT DOMAIN-CONTAINING PROTEIN 39 HOMOLOG-RELATED"/>
    <property type="match status" value="1"/>
</dbReference>
<dbReference type="InterPro" id="IPR052895">
    <property type="entry name" value="HetReg/Transcr_Mod"/>
</dbReference>
<keyword evidence="4" id="KW-1185">Reference proteome</keyword>
<name>A0ABR4E670_9PEZI</name>
<dbReference type="Pfam" id="PF06985">
    <property type="entry name" value="HET"/>
    <property type="match status" value="1"/>
</dbReference>
<feature type="region of interest" description="Disordered" evidence="1">
    <location>
        <begin position="500"/>
        <end position="543"/>
    </location>
</feature>
<accession>A0ABR4E670</accession>
<evidence type="ECO:0000259" key="2">
    <source>
        <dbReference type="Pfam" id="PF06985"/>
    </source>
</evidence>
<feature type="domain" description="Heterokaryon incompatibility" evidence="2">
    <location>
        <begin position="100"/>
        <end position="254"/>
    </location>
</feature>
<comment type="caution">
    <text evidence="3">The sequence shown here is derived from an EMBL/GenBank/DDBJ whole genome shotgun (WGS) entry which is preliminary data.</text>
</comment>
<gene>
    <name evidence="3" type="ORF">FJTKL_15165</name>
</gene>
<evidence type="ECO:0000313" key="4">
    <source>
        <dbReference type="Proteomes" id="UP001600888"/>
    </source>
</evidence>
<proteinExistence type="predicted"/>
<protein>
    <recommendedName>
        <fullName evidence="2">Heterokaryon incompatibility domain-containing protein</fullName>
    </recommendedName>
</protein>
<sequence>MLSMHHFYWHPQRPKTSADVFQVEQELWAVLAGHRASYWRNRGIEPRGPFSEGAPLYAPLEKEKKEIRLLQVTRLAPFDGNDTRFVAQLVQVTLQDNPTYVSISYTWGEQSVVGHFVDSNGVETTLGYSQVILDIVRTLVPPGGTLYLWIDAICINQEDHDERASQVMIMSDIYRQAQQVVIFLGMADDASTRAMDLLQLTRGFIQANGDVLPPLNIEEFEKRSLGAGLNPAYWAAFAQLLCRPWFIRCWTVQEVALASDAVVVCGHHAVRWDELCQLCRWVVDNNGLLFQVMERHLPVASRMAYLEAPFRNPPSIAVARDLQCAEKDPSILQQQVLYFCHFRTSDPRDKIFALLGLALPTDRVDHDLRPNYRIAVEDLYIQVARRILLRDTEILILAAAGVGHRRSLHLPSWVPDWTSLTEGKTLDEIAAAGNYHTTEHGTRPIVSYDPQFPKVLTIQGCIVDTISKLSSERLPLGREGRLRYVQDTAAWMEEVIRMTEPDEAPEIEQPQDSTRGQAQKMSLWKTLTASGPKSPQATGQKRG</sequence>
<feature type="compositionally biased region" description="Polar residues" evidence="1">
    <location>
        <begin position="510"/>
        <end position="543"/>
    </location>
</feature>
<reference evidence="3 4" key="1">
    <citation type="submission" date="2024-03" db="EMBL/GenBank/DDBJ databases">
        <title>A high-quality draft genome sequence of Diaporthe vaccinii, a causative agent of upright dieback and viscid rot disease in cranberry plants.</title>
        <authorList>
            <person name="Sarrasin M."/>
            <person name="Lang B.F."/>
            <person name="Burger G."/>
        </authorList>
    </citation>
    <scope>NUCLEOTIDE SEQUENCE [LARGE SCALE GENOMIC DNA]</scope>
    <source>
        <strain evidence="3 4">IS7</strain>
    </source>
</reference>
<dbReference type="PANTHER" id="PTHR24148:SF64">
    <property type="entry name" value="HETEROKARYON INCOMPATIBILITY DOMAIN-CONTAINING PROTEIN"/>
    <property type="match status" value="1"/>
</dbReference>
<organism evidence="3 4">
    <name type="scientific">Diaporthe vaccinii</name>
    <dbReference type="NCBI Taxonomy" id="105482"/>
    <lineage>
        <taxon>Eukaryota</taxon>
        <taxon>Fungi</taxon>
        <taxon>Dikarya</taxon>
        <taxon>Ascomycota</taxon>
        <taxon>Pezizomycotina</taxon>
        <taxon>Sordariomycetes</taxon>
        <taxon>Sordariomycetidae</taxon>
        <taxon>Diaporthales</taxon>
        <taxon>Diaporthaceae</taxon>
        <taxon>Diaporthe</taxon>
        <taxon>Diaporthe eres species complex</taxon>
    </lineage>
</organism>
<dbReference type="Proteomes" id="UP001600888">
    <property type="component" value="Unassembled WGS sequence"/>
</dbReference>
<dbReference type="EMBL" id="JBAWTH010000093">
    <property type="protein sequence ID" value="KAL2277885.1"/>
    <property type="molecule type" value="Genomic_DNA"/>
</dbReference>
<evidence type="ECO:0000313" key="3">
    <source>
        <dbReference type="EMBL" id="KAL2277885.1"/>
    </source>
</evidence>